<evidence type="ECO:0000256" key="1">
    <source>
        <dbReference type="ARBA" id="ARBA00022729"/>
    </source>
</evidence>
<dbReference type="InterPro" id="IPR013106">
    <property type="entry name" value="Ig_V-set"/>
</dbReference>
<name>A0A3M0JKA8_HIRRU</name>
<organism evidence="10 11">
    <name type="scientific">Hirundo rustica rustica</name>
    <dbReference type="NCBI Taxonomy" id="333673"/>
    <lineage>
        <taxon>Eukaryota</taxon>
        <taxon>Metazoa</taxon>
        <taxon>Chordata</taxon>
        <taxon>Craniata</taxon>
        <taxon>Vertebrata</taxon>
        <taxon>Euteleostomi</taxon>
        <taxon>Archelosauria</taxon>
        <taxon>Archosauria</taxon>
        <taxon>Dinosauria</taxon>
        <taxon>Saurischia</taxon>
        <taxon>Theropoda</taxon>
        <taxon>Coelurosauria</taxon>
        <taxon>Aves</taxon>
        <taxon>Neognathae</taxon>
        <taxon>Neoaves</taxon>
        <taxon>Telluraves</taxon>
        <taxon>Australaves</taxon>
        <taxon>Passeriformes</taxon>
        <taxon>Sylvioidea</taxon>
        <taxon>Hirundinidae</taxon>
        <taxon>Hirundo</taxon>
    </lineage>
</organism>
<dbReference type="PANTHER" id="PTHR19343:SF13">
    <property type="entry name" value="T CELL RECEPTOR ALPHA VARIABLE 21"/>
    <property type="match status" value="1"/>
</dbReference>
<feature type="transmembrane region" description="Helical" evidence="7">
    <location>
        <begin position="211"/>
        <end position="232"/>
    </location>
</feature>
<gene>
    <name evidence="10" type="ORF">DUI87_21983</name>
</gene>
<accession>A0A3M0JKA8</accession>
<dbReference type="GO" id="GO:0002250">
    <property type="term" value="P:adaptive immune response"/>
    <property type="evidence" value="ECO:0007669"/>
    <property type="project" value="UniProtKB-KW"/>
</dbReference>
<dbReference type="GO" id="GO:0042605">
    <property type="term" value="F:peptide antigen binding"/>
    <property type="evidence" value="ECO:0007669"/>
    <property type="project" value="TreeGrafter"/>
</dbReference>
<feature type="chain" id="PRO_5018122458" description="Immunoglobulin V-set domain-containing protein" evidence="8">
    <location>
        <begin position="22"/>
        <end position="283"/>
    </location>
</feature>
<keyword evidence="7" id="KW-0812">Transmembrane</keyword>
<dbReference type="Pfam" id="PF07686">
    <property type="entry name" value="V-set"/>
    <property type="match status" value="1"/>
</dbReference>
<keyword evidence="3" id="KW-1064">Adaptive immunity</keyword>
<dbReference type="OrthoDB" id="8947657at2759"/>
<dbReference type="InterPro" id="IPR013783">
    <property type="entry name" value="Ig-like_fold"/>
</dbReference>
<keyword evidence="6" id="KW-1279">T cell receptor</keyword>
<evidence type="ECO:0000256" key="2">
    <source>
        <dbReference type="ARBA" id="ARBA00022859"/>
    </source>
</evidence>
<keyword evidence="4" id="KW-0675">Receptor</keyword>
<evidence type="ECO:0000256" key="4">
    <source>
        <dbReference type="ARBA" id="ARBA00023170"/>
    </source>
</evidence>
<feature type="domain" description="Immunoglobulin V-set" evidence="9">
    <location>
        <begin position="106"/>
        <end position="185"/>
    </location>
</feature>
<keyword evidence="7" id="KW-0472">Membrane</keyword>
<keyword evidence="2" id="KW-0391">Immunity</keyword>
<dbReference type="Proteomes" id="UP000269221">
    <property type="component" value="Unassembled WGS sequence"/>
</dbReference>
<protein>
    <recommendedName>
        <fullName evidence="9">Immunoglobulin V-set domain-containing protein</fullName>
    </recommendedName>
</protein>
<keyword evidence="11" id="KW-1185">Reference proteome</keyword>
<dbReference type="SUPFAM" id="SSF48726">
    <property type="entry name" value="Immunoglobulin"/>
    <property type="match status" value="1"/>
</dbReference>
<evidence type="ECO:0000256" key="3">
    <source>
        <dbReference type="ARBA" id="ARBA00023130"/>
    </source>
</evidence>
<evidence type="ECO:0000313" key="11">
    <source>
        <dbReference type="Proteomes" id="UP000269221"/>
    </source>
</evidence>
<dbReference type="STRING" id="333673.A0A3M0JKA8"/>
<evidence type="ECO:0000259" key="9">
    <source>
        <dbReference type="Pfam" id="PF07686"/>
    </source>
</evidence>
<dbReference type="GO" id="GO:0042101">
    <property type="term" value="C:T cell receptor complex"/>
    <property type="evidence" value="ECO:0007669"/>
    <property type="project" value="UniProtKB-KW"/>
</dbReference>
<reference evidence="10 11" key="1">
    <citation type="submission" date="2018-07" db="EMBL/GenBank/DDBJ databases">
        <title>A high quality draft genome assembly of the barn swallow (H. rustica rustica).</title>
        <authorList>
            <person name="Formenti G."/>
            <person name="Chiara M."/>
            <person name="Poveda L."/>
            <person name="Francoijs K.-J."/>
            <person name="Bonisoli-Alquati A."/>
            <person name="Canova L."/>
            <person name="Gianfranceschi L."/>
            <person name="Horner D.S."/>
            <person name="Saino N."/>
        </authorList>
    </citation>
    <scope>NUCLEOTIDE SEQUENCE [LARGE SCALE GENOMIC DNA]</scope>
    <source>
        <strain evidence="10">Chelidonia</strain>
        <tissue evidence="10">Blood</tissue>
    </source>
</reference>
<keyword evidence="7" id="KW-1133">Transmembrane helix</keyword>
<evidence type="ECO:0000256" key="7">
    <source>
        <dbReference type="SAM" id="Phobius"/>
    </source>
</evidence>
<dbReference type="AlphaFoldDB" id="A0A3M0JKA8"/>
<evidence type="ECO:0000256" key="5">
    <source>
        <dbReference type="ARBA" id="ARBA00023319"/>
    </source>
</evidence>
<dbReference type="Gene3D" id="2.60.40.10">
    <property type="entry name" value="Immunoglobulins"/>
    <property type="match status" value="1"/>
</dbReference>
<evidence type="ECO:0000256" key="6">
    <source>
        <dbReference type="ARBA" id="ARBA00043266"/>
    </source>
</evidence>
<keyword evidence="1 8" id="KW-0732">Signal</keyword>
<dbReference type="InterPro" id="IPR036179">
    <property type="entry name" value="Ig-like_dom_sf"/>
</dbReference>
<feature type="transmembrane region" description="Helical" evidence="7">
    <location>
        <begin position="77"/>
        <end position="98"/>
    </location>
</feature>
<keyword evidence="5" id="KW-0393">Immunoglobulin domain</keyword>
<comment type="caution">
    <text evidence="10">The sequence shown here is derived from an EMBL/GenBank/DDBJ whole genome shotgun (WGS) entry which is preliminary data.</text>
</comment>
<feature type="signal peptide" evidence="8">
    <location>
        <begin position="1"/>
        <end position="21"/>
    </location>
</feature>
<evidence type="ECO:0000313" key="10">
    <source>
        <dbReference type="EMBL" id="RMC01542.1"/>
    </source>
</evidence>
<dbReference type="InterPro" id="IPR051006">
    <property type="entry name" value="TCR_variable_domain"/>
</dbReference>
<dbReference type="EMBL" id="QRBI01000137">
    <property type="protein sequence ID" value="RMC01542.1"/>
    <property type="molecule type" value="Genomic_DNA"/>
</dbReference>
<dbReference type="PANTHER" id="PTHR19343">
    <property type="entry name" value="T CELL RECEPTOR ALPHA VARIABLE 1-2"/>
    <property type="match status" value="1"/>
</dbReference>
<sequence length="283" mass="30542">MRRCRGAALAALAALLLGVAADTDGVQQKPWAETTEGTGLNLTCLHPKNYCRLYPLLCALGAGTCFLSLPHSANTQLALAMHLACLILTVFLGQLLGITGQLTVTQEDGPVMVKQGHTFQTTCKYQTSNFDGLFWYQQRKGQAPQLVSYQAGPGSKRNGRITTHLNTTGKSSVLRVEEVQGSDTAFRFRQLCSLGAGTCFLSLPHSANTQLALAMHLACLILTVFLGQLLVFTCGAADIEFLPGTTEQVTVTQEDGPVMVKQGHPFQTTCKYQTSSFLWLALV</sequence>
<proteinExistence type="predicted"/>
<evidence type="ECO:0000256" key="8">
    <source>
        <dbReference type="SAM" id="SignalP"/>
    </source>
</evidence>